<name>A0AAD8GVL8_9APIA</name>
<dbReference type="AlphaFoldDB" id="A0AAD8GVL8"/>
<dbReference type="InterPro" id="IPR053284">
    <property type="entry name" value="RGS1-HXK1_interactor"/>
</dbReference>
<protein>
    <submittedName>
        <fullName evidence="1">RGS1-HXK1-interacting protein 1-like</fullName>
    </submittedName>
</protein>
<keyword evidence="2" id="KW-1185">Reference proteome</keyword>
<proteinExistence type="predicted"/>
<reference evidence="1" key="1">
    <citation type="submission" date="2023-02" db="EMBL/GenBank/DDBJ databases">
        <title>Genome of toxic invasive species Heracleum sosnowskyi carries increased number of genes despite the absence of recent whole-genome duplications.</title>
        <authorList>
            <person name="Schelkunov M."/>
            <person name="Shtratnikova V."/>
            <person name="Makarenko M."/>
            <person name="Klepikova A."/>
            <person name="Omelchenko D."/>
            <person name="Novikova G."/>
            <person name="Obukhova E."/>
            <person name="Bogdanov V."/>
            <person name="Penin A."/>
            <person name="Logacheva M."/>
        </authorList>
    </citation>
    <scope>NUCLEOTIDE SEQUENCE</scope>
    <source>
        <strain evidence="1">Hsosn_3</strain>
        <tissue evidence="1">Leaf</tissue>
    </source>
</reference>
<evidence type="ECO:0000313" key="2">
    <source>
        <dbReference type="Proteomes" id="UP001237642"/>
    </source>
</evidence>
<accession>A0AAD8GVL8</accession>
<dbReference type="EMBL" id="JAUIZM010000011">
    <property type="protein sequence ID" value="KAK1356210.1"/>
    <property type="molecule type" value="Genomic_DNA"/>
</dbReference>
<evidence type="ECO:0000313" key="1">
    <source>
        <dbReference type="EMBL" id="KAK1356210.1"/>
    </source>
</evidence>
<reference evidence="1" key="2">
    <citation type="submission" date="2023-05" db="EMBL/GenBank/DDBJ databases">
        <authorList>
            <person name="Schelkunov M.I."/>
        </authorList>
    </citation>
    <scope>NUCLEOTIDE SEQUENCE</scope>
    <source>
        <strain evidence="1">Hsosn_3</strain>
        <tissue evidence="1">Leaf</tissue>
    </source>
</reference>
<dbReference type="PANTHER" id="PTHR34554:SF2">
    <property type="entry name" value="RGS1-HXK1-INTERACTING PROTEIN 1"/>
    <property type="match status" value="1"/>
</dbReference>
<gene>
    <name evidence="1" type="ORF">POM88_049466</name>
</gene>
<dbReference type="Proteomes" id="UP001237642">
    <property type="component" value="Unassembled WGS sequence"/>
</dbReference>
<comment type="caution">
    <text evidence="1">The sequence shown here is derived from an EMBL/GenBank/DDBJ whole genome shotgun (WGS) entry which is preliminary data.</text>
</comment>
<sequence length="250" mass="27764">MEESSAAKTKENGGGGEENGLSWNWVYKKITPSSDSDLSRGFIQSTDSAIRSARHFQHSSSNFFQSLQDFVPEIRSQCKTYEDALVKNVKDELSSARDHPVMACGIAVTAGFILLRGPRRFLFRNTFGRLQSEEAQFVKAEKNVKALTLSVDLMKKESSKLLERANFAETEMSSGHTALRVSGTQIRQLAKAVYKAEAQAVDLMDFLREIPGRQALKLRAEVASMASALRQQRTAVDKRILKISELGVSV</sequence>
<dbReference type="PANTHER" id="PTHR34554">
    <property type="entry name" value="RGS1-HXK1-INTERACTING PROTEIN 1"/>
    <property type="match status" value="1"/>
</dbReference>
<organism evidence="1 2">
    <name type="scientific">Heracleum sosnowskyi</name>
    <dbReference type="NCBI Taxonomy" id="360622"/>
    <lineage>
        <taxon>Eukaryota</taxon>
        <taxon>Viridiplantae</taxon>
        <taxon>Streptophyta</taxon>
        <taxon>Embryophyta</taxon>
        <taxon>Tracheophyta</taxon>
        <taxon>Spermatophyta</taxon>
        <taxon>Magnoliopsida</taxon>
        <taxon>eudicotyledons</taxon>
        <taxon>Gunneridae</taxon>
        <taxon>Pentapetalae</taxon>
        <taxon>asterids</taxon>
        <taxon>campanulids</taxon>
        <taxon>Apiales</taxon>
        <taxon>Apiaceae</taxon>
        <taxon>Apioideae</taxon>
        <taxon>apioid superclade</taxon>
        <taxon>Tordylieae</taxon>
        <taxon>Tordyliinae</taxon>
        <taxon>Heracleum</taxon>
    </lineage>
</organism>